<dbReference type="AlphaFoldDB" id="A0A4Y8L5C5"/>
<comment type="caution">
    <text evidence="2">The sequence shown here is derived from an EMBL/GenBank/DDBJ whole genome shotgun (WGS) entry which is preliminary data.</text>
</comment>
<feature type="domain" description="Glycosyltransferase 2-like" evidence="1">
    <location>
        <begin position="5"/>
        <end position="126"/>
    </location>
</feature>
<dbReference type="EMBL" id="SOML01000002">
    <property type="protein sequence ID" value="TFD97849.1"/>
    <property type="molecule type" value="Genomic_DNA"/>
</dbReference>
<dbReference type="PANTHER" id="PTHR22916:SF3">
    <property type="entry name" value="UDP-GLCNAC:BETAGAL BETA-1,3-N-ACETYLGLUCOSAMINYLTRANSFERASE-LIKE PROTEIN 1"/>
    <property type="match status" value="1"/>
</dbReference>
<dbReference type="CDD" id="cd00761">
    <property type="entry name" value="Glyco_tranf_GTA_type"/>
    <property type="match status" value="1"/>
</dbReference>
<keyword evidence="2" id="KW-0808">Transferase</keyword>
<dbReference type="PANTHER" id="PTHR22916">
    <property type="entry name" value="GLYCOSYLTRANSFERASE"/>
    <property type="match status" value="1"/>
</dbReference>
<dbReference type="SUPFAM" id="SSF53448">
    <property type="entry name" value="Nucleotide-diphospho-sugar transferases"/>
    <property type="match status" value="1"/>
</dbReference>
<dbReference type="InterPro" id="IPR001173">
    <property type="entry name" value="Glyco_trans_2-like"/>
</dbReference>
<evidence type="ECO:0000313" key="3">
    <source>
        <dbReference type="Proteomes" id="UP000297861"/>
    </source>
</evidence>
<dbReference type="GO" id="GO:0016758">
    <property type="term" value="F:hexosyltransferase activity"/>
    <property type="evidence" value="ECO:0007669"/>
    <property type="project" value="UniProtKB-ARBA"/>
</dbReference>
<sequence>MDGFSIIMPTYNDAFFIRRAIHSVFEQSYKSWELIIINDGSTDLTDEIIKDYQEDQRVIYLKNINNEGVSYSINRGLEIAHYDYIAYLPSDDYYFKDHLNLLKRELDADKNIVLTFTAAKYNIKDSFTSTYAKTSLKQEFGNLFCDSDLQLVQTAHKKTQDRWDIDKLLSPKNYFNLFWIKLVDKGLFSSVNKTTCCWSTYYEEESQHISNTLKPGVKLLKEEKIYNRQCCISNKKLKILLVGDLSYNSDRILALKDYGHELYGLWAESCEWSTNGDHLGIKNIPLNDWNKGVERLEPDIIYALLNHMSIPVAYEVLTQTNIPFIWHYKEGPYVAMIEGNWQKLLELYMYSDGQIYLNEEVKNWFELFFSKKEKPLSIILDGDLPSVQYFNKKSEVRKISEIDGEIHTVVAGRIMGFNLKDIRAIFQQKIHIHVYGQESQMLYNIAQENPYYFHLHKSCMASDWKDEFSKYDAGWLHYFQSQNNGELVRANWDDLNIPSRINTMFAAGIPSIQKDNTGHIVAIQNIIKKLDCGVFVSDLEKLSDQIYNKERMSDLEKNVKKHQDLFSFEYHISALLSFFYEVIESKS</sequence>
<name>A0A4Y8L5C5_9BACT</name>
<evidence type="ECO:0000313" key="2">
    <source>
        <dbReference type="EMBL" id="TFD97849.1"/>
    </source>
</evidence>
<keyword evidence="3" id="KW-1185">Reference proteome</keyword>
<dbReference type="Pfam" id="PF00535">
    <property type="entry name" value="Glycos_transf_2"/>
    <property type="match status" value="1"/>
</dbReference>
<evidence type="ECO:0000259" key="1">
    <source>
        <dbReference type="Pfam" id="PF00535"/>
    </source>
</evidence>
<gene>
    <name evidence="2" type="ORF">E2605_04325</name>
</gene>
<dbReference type="RefSeq" id="WP_134435622.1">
    <property type="nucleotide sequence ID" value="NZ_SOML01000002.1"/>
</dbReference>
<reference evidence="2 3" key="1">
    <citation type="submission" date="2019-03" db="EMBL/GenBank/DDBJ databases">
        <title>San Antonio Military Medical Center submission to MRSN (WRAIR), pending publication.</title>
        <authorList>
            <person name="Blyth D.M."/>
            <person name="Mccarthy S.L."/>
            <person name="Schall S.E."/>
            <person name="Stam J.A."/>
            <person name="Ong A.C."/>
            <person name="Mcgann P.T."/>
        </authorList>
    </citation>
    <scope>NUCLEOTIDE SEQUENCE [LARGE SCALE GENOMIC DNA]</scope>
    <source>
        <strain evidence="2 3">MRSN571793</strain>
    </source>
</reference>
<accession>A0A4Y8L5C5</accession>
<proteinExistence type="predicted"/>
<dbReference type="Gene3D" id="3.40.50.2000">
    <property type="entry name" value="Glycogen Phosphorylase B"/>
    <property type="match status" value="1"/>
</dbReference>
<organism evidence="2 3">
    <name type="scientific">Dysgonomonas capnocytophagoides</name>
    <dbReference type="NCBI Taxonomy" id="45254"/>
    <lineage>
        <taxon>Bacteria</taxon>
        <taxon>Pseudomonadati</taxon>
        <taxon>Bacteroidota</taxon>
        <taxon>Bacteroidia</taxon>
        <taxon>Bacteroidales</taxon>
        <taxon>Dysgonomonadaceae</taxon>
        <taxon>Dysgonomonas</taxon>
    </lineage>
</organism>
<dbReference type="Gene3D" id="3.90.550.10">
    <property type="entry name" value="Spore Coat Polysaccharide Biosynthesis Protein SpsA, Chain A"/>
    <property type="match status" value="1"/>
</dbReference>
<dbReference type="OrthoDB" id="9810303at2"/>
<dbReference type="InterPro" id="IPR029044">
    <property type="entry name" value="Nucleotide-diphossugar_trans"/>
</dbReference>
<dbReference type="Proteomes" id="UP000297861">
    <property type="component" value="Unassembled WGS sequence"/>
</dbReference>
<protein>
    <submittedName>
        <fullName evidence="2">Glycosyltransferase family 2 protein</fullName>
    </submittedName>
</protein>